<dbReference type="EMBL" id="JACGWN010000014">
    <property type="protein sequence ID" value="KAL0405717.1"/>
    <property type="molecule type" value="Genomic_DNA"/>
</dbReference>
<reference evidence="2" key="1">
    <citation type="submission" date="2020-06" db="EMBL/GenBank/DDBJ databases">
        <authorList>
            <person name="Li T."/>
            <person name="Hu X."/>
            <person name="Zhang T."/>
            <person name="Song X."/>
            <person name="Zhang H."/>
            <person name="Dai N."/>
            <person name="Sheng W."/>
            <person name="Hou X."/>
            <person name="Wei L."/>
        </authorList>
    </citation>
    <scope>NUCLEOTIDE SEQUENCE</scope>
    <source>
        <strain evidence="2">KEN1</strain>
        <tissue evidence="2">Leaf</tissue>
    </source>
</reference>
<protein>
    <submittedName>
        <fullName evidence="2">Uncharacterized protein</fullName>
    </submittedName>
</protein>
<gene>
    <name evidence="2" type="ORF">Slati_3885600</name>
</gene>
<dbReference type="PANTHER" id="PTHR33240:SF15">
    <property type="entry name" value="GAG-PRO-LIKE PROTEIN"/>
    <property type="match status" value="1"/>
</dbReference>
<comment type="caution">
    <text evidence="2">The sequence shown here is derived from an EMBL/GenBank/DDBJ whole genome shotgun (WGS) entry which is preliminary data.</text>
</comment>
<dbReference type="AlphaFoldDB" id="A0AAW2TM75"/>
<name>A0AAW2TM75_9LAMI</name>
<sequence length="235" mass="26288">MNKDKDVKNPSPWSRVKDIPRSSMMGKAEVNDPPRKGVIRMIVGGLAGGDSQRARKAHVRETYGNTVKEVMEVEPANDVPLESVDTSLYGFAGEVVHLRCMISLPLTLGTYPLRKTCLLKFLVVDIPSGYNVILGRRTLNAFRAIISTYHKKIKFSVVGRVGEAQADVLQARKCYVEAIKRGKKRIMEEASGKKNSIKRGKSRCLGQNPKRKPLSQFNQWRNSSLSNSYQVIQAK</sequence>
<evidence type="ECO:0000313" key="2">
    <source>
        <dbReference type="EMBL" id="KAL0405717.1"/>
    </source>
</evidence>
<accession>A0AAW2TM75</accession>
<feature type="region of interest" description="Disordered" evidence="1">
    <location>
        <begin position="1"/>
        <end position="32"/>
    </location>
</feature>
<evidence type="ECO:0000256" key="1">
    <source>
        <dbReference type="SAM" id="MobiDB-lite"/>
    </source>
</evidence>
<reference evidence="2" key="2">
    <citation type="journal article" date="2024" name="Plant">
        <title>Genomic evolution and insights into agronomic trait innovations of Sesamum species.</title>
        <authorList>
            <person name="Miao H."/>
            <person name="Wang L."/>
            <person name="Qu L."/>
            <person name="Liu H."/>
            <person name="Sun Y."/>
            <person name="Le M."/>
            <person name="Wang Q."/>
            <person name="Wei S."/>
            <person name="Zheng Y."/>
            <person name="Lin W."/>
            <person name="Duan Y."/>
            <person name="Cao H."/>
            <person name="Xiong S."/>
            <person name="Wang X."/>
            <person name="Wei L."/>
            <person name="Li C."/>
            <person name="Ma Q."/>
            <person name="Ju M."/>
            <person name="Zhao R."/>
            <person name="Li G."/>
            <person name="Mu C."/>
            <person name="Tian Q."/>
            <person name="Mei H."/>
            <person name="Zhang T."/>
            <person name="Gao T."/>
            <person name="Zhang H."/>
        </authorList>
    </citation>
    <scope>NUCLEOTIDE SEQUENCE</scope>
    <source>
        <strain evidence="2">KEN1</strain>
    </source>
</reference>
<proteinExistence type="predicted"/>
<feature type="region of interest" description="Disordered" evidence="1">
    <location>
        <begin position="189"/>
        <end position="217"/>
    </location>
</feature>
<organism evidence="2">
    <name type="scientific">Sesamum latifolium</name>
    <dbReference type="NCBI Taxonomy" id="2727402"/>
    <lineage>
        <taxon>Eukaryota</taxon>
        <taxon>Viridiplantae</taxon>
        <taxon>Streptophyta</taxon>
        <taxon>Embryophyta</taxon>
        <taxon>Tracheophyta</taxon>
        <taxon>Spermatophyta</taxon>
        <taxon>Magnoliopsida</taxon>
        <taxon>eudicotyledons</taxon>
        <taxon>Gunneridae</taxon>
        <taxon>Pentapetalae</taxon>
        <taxon>asterids</taxon>
        <taxon>lamiids</taxon>
        <taxon>Lamiales</taxon>
        <taxon>Pedaliaceae</taxon>
        <taxon>Sesamum</taxon>
    </lineage>
</organism>
<dbReference type="PANTHER" id="PTHR33240">
    <property type="entry name" value="OS08G0508500 PROTEIN"/>
    <property type="match status" value="1"/>
</dbReference>